<feature type="non-terminal residue" evidence="3">
    <location>
        <position position="1"/>
    </location>
</feature>
<evidence type="ECO:0000313" key="3">
    <source>
        <dbReference type="EMBL" id="CAK9249909.1"/>
    </source>
</evidence>
<dbReference type="SUPFAM" id="SSF54001">
    <property type="entry name" value="Cysteine proteinases"/>
    <property type="match status" value="1"/>
</dbReference>
<keyword evidence="4" id="KW-1185">Reference proteome</keyword>
<dbReference type="InterPro" id="IPR000668">
    <property type="entry name" value="Peptidase_C1A_C"/>
</dbReference>
<dbReference type="InterPro" id="IPR013128">
    <property type="entry name" value="Peptidase_C1A"/>
</dbReference>
<evidence type="ECO:0000256" key="1">
    <source>
        <dbReference type="ARBA" id="ARBA00008455"/>
    </source>
</evidence>
<dbReference type="Proteomes" id="UP001497444">
    <property type="component" value="Unassembled WGS sequence"/>
</dbReference>
<dbReference type="Gene3D" id="3.90.70.10">
    <property type="entry name" value="Cysteine proteinases"/>
    <property type="match status" value="1"/>
</dbReference>
<dbReference type="InterPro" id="IPR038765">
    <property type="entry name" value="Papain-like_cys_pep_sf"/>
</dbReference>
<gene>
    <name evidence="3" type="ORF">CSSPJE1EN1_LOCUS25287</name>
</gene>
<dbReference type="Pfam" id="PF00112">
    <property type="entry name" value="Peptidase_C1"/>
    <property type="match status" value="1"/>
</dbReference>
<evidence type="ECO:0000259" key="2">
    <source>
        <dbReference type="Pfam" id="PF00112"/>
    </source>
</evidence>
<comment type="caution">
    <text evidence="3">The sequence shown here is derived from an EMBL/GenBank/DDBJ whole genome shotgun (WGS) entry which is preliminary data.</text>
</comment>
<feature type="domain" description="Peptidase C1A papain C-terminal" evidence="2">
    <location>
        <begin position="1"/>
        <end position="71"/>
    </location>
</feature>
<dbReference type="EMBL" id="CAXAQS010000067">
    <property type="protein sequence ID" value="CAK9249909.1"/>
    <property type="molecule type" value="Genomic_DNA"/>
</dbReference>
<dbReference type="PANTHER" id="PTHR12411">
    <property type="entry name" value="CYSTEINE PROTEASE FAMILY C1-RELATED"/>
    <property type="match status" value="1"/>
</dbReference>
<proteinExistence type="inferred from homology"/>
<evidence type="ECO:0000313" key="4">
    <source>
        <dbReference type="Proteomes" id="UP001497444"/>
    </source>
</evidence>
<name>A0ABP0V697_9BRYO</name>
<sequence>GSCGSCVYFAAAAVVETAWARKGHKLTVLSPQQINDCARGNLGCKGGSFVPTFEYIKAHGLTSMGNYPYLAK</sequence>
<comment type="similarity">
    <text evidence="1">Belongs to the peptidase C1 family.</text>
</comment>
<accession>A0ABP0V697</accession>
<organism evidence="3 4">
    <name type="scientific">Sphagnum jensenii</name>
    <dbReference type="NCBI Taxonomy" id="128206"/>
    <lineage>
        <taxon>Eukaryota</taxon>
        <taxon>Viridiplantae</taxon>
        <taxon>Streptophyta</taxon>
        <taxon>Embryophyta</taxon>
        <taxon>Bryophyta</taxon>
        <taxon>Sphagnophytina</taxon>
        <taxon>Sphagnopsida</taxon>
        <taxon>Sphagnales</taxon>
        <taxon>Sphagnaceae</taxon>
        <taxon>Sphagnum</taxon>
    </lineage>
</organism>
<feature type="non-terminal residue" evidence="3">
    <location>
        <position position="72"/>
    </location>
</feature>
<protein>
    <recommendedName>
        <fullName evidence="2">Peptidase C1A papain C-terminal domain-containing protein</fullName>
    </recommendedName>
</protein>
<reference evidence="3" key="1">
    <citation type="submission" date="2024-02" db="EMBL/GenBank/DDBJ databases">
        <authorList>
            <consortium name="ELIXIR-Norway"/>
            <consortium name="Elixir Norway"/>
        </authorList>
    </citation>
    <scope>NUCLEOTIDE SEQUENCE</scope>
</reference>